<dbReference type="EMBL" id="CP041636">
    <property type="protein sequence ID" value="QDO98100.1"/>
    <property type="molecule type" value="Genomic_DNA"/>
</dbReference>
<dbReference type="KEGG" id="fer:FNB15_12830"/>
<keyword evidence="4 6" id="KW-0949">S-adenosyl-L-methionine</keyword>
<evidence type="ECO:0000313" key="10">
    <source>
        <dbReference type="Proteomes" id="UP000317496"/>
    </source>
</evidence>
<dbReference type="HAMAP" id="MF_01885">
    <property type="entry name" value="tRNA_methyltr_TrmL"/>
    <property type="match status" value="1"/>
</dbReference>
<dbReference type="InterPro" id="IPR029028">
    <property type="entry name" value="Alpha/beta_knot_MTases"/>
</dbReference>
<dbReference type="InterPro" id="IPR029026">
    <property type="entry name" value="tRNA_m1G_MTases_N"/>
</dbReference>
<dbReference type="SUPFAM" id="SSF75217">
    <property type="entry name" value="alpha/beta knot"/>
    <property type="match status" value="1"/>
</dbReference>
<keyword evidence="3 6" id="KW-0808">Transferase</keyword>
<feature type="binding site" evidence="6 7">
    <location>
        <position position="81"/>
    </location>
    <ligand>
        <name>S-adenosyl-L-methionine</name>
        <dbReference type="ChEBI" id="CHEBI:59789"/>
    </ligand>
</feature>
<keyword evidence="1 6" id="KW-0963">Cytoplasm</keyword>
<evidence type="ECO:0000256" key="1">
    <source>
        <dbReference type="ARBA" id="ARBA00022490"/>
    </source>
</evidence>
<evidence type="ECO:0000256" key="4">
    <source>
        <dbReference type="ARBA" id="ARBA00022691"/>
    </source>
</evidence>
<gene>
    <name evidence="6" type="primary">trmL</name>
    <name evidence="9" type="ORF">FNB15_12830</name>
</gene>
<feature type="domain" description="tRNA/rRNA methyltransferase SpoU type" evidence="8">
    <location>
        <begin position="2"/>
        <end position="142"/>
    </location>
</feature>
<feature type="binding site" evidence="6 7">
    <location>
        <position position="123"/>
    </location>
    <ligand>
        <name>S-adenosyl-L-methionine</name>
        <dbReference type="ChEBI" id="CHEBI:59789"/>
    </ligand>
</feature>
<dbReference type="GO" id="GO:0141098">
    <property type="term" value="F:tRNA (cytidine(34)-2'-O)-methyltransferase activity"/>
    <property type="evidence" value="ECO:0007669"/>
    <property type="project" value="RHEA"/>
</dbReference>
<name>A0A516H3D5_9PROT</name>
<evidence type="ECO:0000259" key="8">
    <source>
        <dbReference type="Pfam" id="PF00588"/>
    </source>
</evidence>
<dbReference type="PANTHER" id="PTHR42971:SF1">
    <property type="entry name" value="TRNA (CYTIDINE(34)-2'-O)-METHYLTRANSFERASE"/>
    <property type="match status" value="1"/>
</dbReference>
<keyword evidence="2 6" id="KW-0489">Methyltransferase</keyword>
<organism evidence="9 10">
    <name type="scientific">Ferrovibrio terrae</name>
    <dbReference type="NCBI Taxonomy" id="2594003"/>
    <lineage>
        <taxon>Bacteria</taxon>
        <taxon>Pseudomonadati</taxon>
        <taxon>Pseudomonadota</taxon>
        <taxon>Alphaproteobacteria</taxon>
        <taxon>Rhodospirillales</taxon>
        <taxon>Rhodospirillaceae</taxon>
        <taxon>Ferrovibrio</taxon>
    </lineage>
</organism>
<dbReference type="AlphaFoldDB" id="A0A516H3D5"/>
<reference evidence="9 10" key="1">
    <citation type="submission" date="2019-07" db="EMBL/GenBank/DDBJ databases">
        <title>Genome sequencing for Ferrovibrio sp. K5.</title>
        <authorList>
            <person name="Park S.-J."/>
        </authorList>
    </citation>
    <scope>NUCLEOTIDE SEQUENCE [LARGE SCALE GENOMIC DNA]</scope>
    <source>
        <strain evidence="9 10">K5</strain>
    </source>
</reference>
<dbReference type="Proteomes" id="UP000317496">
    <property type="component" value="Chromosome"/>
</dbReference>
<dbReference type="GO" id="GO:0002130">
    <property type="term" value="P:wobble position ribose methylation"/>
    <property type="evidence" value="ECO:0007669"/>
    <property type="project" value="TreeGrafter"/>
</dbReference>
<comment type="catalytic activity">
    <reaction evidence="6">
        <text>5-carboxymethylaminomethyluridine(34) in tRNA(Leu) + S-adenosyl-L-methionine = 5-carboxymethylaminomethyl-2'-O-methyluridine(34) in tRNA(Leu) + S-adenosyl-L-homocysteine + H(+)</text>
        <dbReference type="Rhea" id="RHEA:43088"/>
        <dbReference type="Rhea" id="RHEA-COMP:10333"/>
        <dbReference type="Rhea" id="RHEA-COMP:10334"/>
        <dbReference type="ChEBI" id="CHEBI:15378"/>
        <dbReference type="ChEBI" id="CHEBI:57856"/>
        <dbReference type="ChEBI" id="CHEBI:59789"/>
        <dbReference type="ChEBI" id="CHEBI:74508"/>
        <dbReference type="ChEBI" id="CHEBI:74511"/>
        <dbReference type="EC" id="2.1.1.207"/>
    </reaction>
</comment>
<dbReference type="Gene3D" id="3.40.1280.10">
    <property type="match status" value="1"/>
</dbReference>
<comment type="subcellular location">
    <subcellularLocation>
        <location evidence="6">Cytoplasm</location>
    </subcellularLocation>
</comment>
<evidence type="ECO:0000256" key="7">
    <source>
        <dbReference type="PIRSR" id="PIRSR029256-1"/>
    </source>
</evidence>
<dbReference type="InterPro" id="IPR001537">
    <property type="entry name" value="SpoU_MeTrfase"/>
</dbReference>
<dbReference type="CDD" id="cd18094">
    <property type="entry name" value="SpoU-like_TrmL"/>
    <property type="match status" value="1"/>
</dbReference>
<dbReference type="RefSeq" id="WP_144069081.1">
    <property type="nucleotide sequence ID" value="NZ_CP041636.1"/>
</dbReference>
<dbReference type="InterPro" id="IPR016914">
    <property type="entry name" value="TrmL"/>
</dbReference>
<evidence type="ECO:0000256" key="5">
    <source>
        <dbReference type="ARBA" id="ARBA00022694"/>
    </source>
</evidence>
<dbReference type="GO" id="GO:0003723">
    <property type="term" value="F:RNA binding"/>
    <property type="evidence" value="ECO:0007669"/>
    <property type="project" value="InterPro"/>
</dbReference>
<comment type="subunit">
    <text evidence="6">Homodimer.</text>
</comment>
<evidence type="ECO:0000313" key="9">
    <source>
        <dbReference type="EMBL" id="QDO98100.1"/>
    </source>
</evidence>
<keyword evidence="5 6" id="KW-0819">tRNA processing</keyword>
<feature type="binding site" evidence="6 7">
    <location>
        <position position="131"/>
    </location>
    <ligand>
        <name>S-adenosyl-L-methionine</name>
        <dbReference type="ChEBI" id="CHEBI:59789"/>
    </ligand>
</feature>
<comment type="function">
    <text evidence="6">Methylates the ribose at the nucleotide 34 wobble position in the two leucyl isoacceptors tRNA(Leu)(CmAA) and tRNA(Leu)(cmnm5UmAA). Catalyzes the methyl transfer from S-adenosyl-L-methionine to the 2'-OH of the wobble nucleotide.</text>
</comment>
<feature type="binding site" evidence="6 7">
    <location>
        <position position="103"/>
    </location>
    <ligand>
        <name>S-adenosyl-L-methionine</name>
        <dbReference type="ChEBI" id="CHEBI:59789"/>
    </ligand>
</feature>
<proteinExistence type="inferred from homology"/>
<dbReference type="PIRSF" id="PIRSF029256">
    <property type="entry name" value="SpoU_TrmH_prd"/>
    <property type="match status" value="1"/>
</dbReference>
<sequence length="163" mass="18339">MRLALFEPDIPPNLGTILRLGACLETPVHVIEPCGFPFSIQMVRRSAMDYLEHAEIHRHDSWQHFQNERQAGRLGGRLVLMTTKAAIPYTDFRFAPDDILLFGRESKGAPDYVHAAADARLLIPIRPDLRSINVATAAAIVLGEALRQCDAFPRRPETMPDRQ</sequence>
<dbReference type="EC" id="2.1.1.207" evidence="6"/>
<evidence type="ECO:0000256" key="6">
    <source>
        <dbReference type="HAMAP-Rule" id="MF_01885"/>
    </source>
</evidence>
<comment type="similarity">
    <text evidence="6">Belongs to the class IV-like SAM-binding methyltransferase superfamily. RNA methyltransferase TrmH family. TrmL subfamily.</text>
</comment>
<evidence type="ECO:0000256" key="2">
    <source>
        <dbReference type="ARBA" id="ARBA00022603"/>
    </source>
</evidence>
<evidence type="ECO:0000256" key="3">
    <source>
        <dbReference type="ARBA" id="ARBA00022679"/>
    </source>
</evidence>
<dbReference type="GO" id="GO:0141102">
    <property type="term" value="F:tRNA (5-carboxymethylaminomethyluridine(34)-2'-O)-methyltransferase activity"/>
    <property type="evidence" value="ECO:0007669"/>
    <property type="project" value="RHEA"/>
</dbReference>
<dbReference type="Pfam" id="PF00588">
    <property type="entry name" value="SpoU_methylase"/>
    <property type="match status" value="1"/>
</dbReference>
<dbReference type="GO" id="GO:0005737">
    <property type="term" value="C:cytoplasm"/>
    <property type="evidence" value="ECO:0007669"/>
    <property type="project" value="UniProtKB-SubCell"/>
</dbReference>
<dbReference type="PANTHER" id="PTHR42971">
    <property type="entry name" value="TRNA (CYTIDINE(34)-2'-O)-METHYLTRANSFERASE"/>
    <property type="match status" value="1"/>
</dbReference>
<dbReference type="OrthoDB" id="9789043at2"/>
<protein>
    <recommendedName>
        <fullName evidence="6">tRNA (cytidine(34)-2'-O)-methyltransferase</fullName>
        <ecNumber evidence="6">2.1.1.207</ecNumber>
    </recommendedName>
    <alternativeName>
        <fullName evidence="6">tRNA (cytidine/uridine-2'-O-)-methyltransferase TrmL</fullName>
    </alternativeName>
</protein>
<accession>A0A516H3D5</accession>
<comment type="catalytic activity">
    <reaction evidence="6">
        <text>cytidine(34) in tRNA + S-adenosyl-L-methionine = 2'-O-methylcytidine(34) in tRNA + S-adenosyl-L-homocysteine + H(+)</text>
        <dbReference type="Rhea" id="RHEA:43084"/>
        <dbReference type="Rhea" id="RHEA-COMP:10331"/>
        <dbReference type="Rhea" id="RHEA-COMP:10332"/>
        <dbReference type="ChEBI" id="CHEBI:15378"/>
        <dbReference type="ChEBI" id="CHEBI:57856"/>
        <dbReference type="ChEBI" id="CHEBI:59789"/>
        <dbReference type="ChEBI" id="CHEBI:74495"/>
        <dbReference type="ChEBI" id="CHEBI:82748"/>
        <dbReference type="EC" id="2.1.1.207"/>
    </reaction>
</comment>
<keyword evidence="10" id="KW-1185">Reference proteome</keyword>